<evidence type="ECO:0000313" key="3">
    <source>
        <dbReference type="Proteomes" id="UP000218288"/>
    </source>
</evidence>
<protein>
    <submittedName>
        <fullName evidence="2">Transmembrane anti-sigma factor</fullName>
    </submittedName>
</protein>
<name>A0A169QHA5_9HYPH</name>
<keyword evidence="1 2" id="KW-0812">Transmembrane</keyword>
<evidence type="ECO:0000256" key="1">
    <source>
        <dbReference type="SAM" id="Phobius"/>
    </source>
</evidence>
<organism evidence="2 3">
    <name type="scientific">Methylorubrum populi</name>
    <dbReference type="NCBI Taxonomy" id="223967"/>
    <lineage>
        <taxon>Bacteria</taxon>
        <taxon>Pseudomonadati</taxon>
        <taxon>Pseudomonadota</taxon>
        <taxon>Alphaproteobacteria</taxon>
        <taxon>Hyphomicrobiales</taxon>
        <taxon>Methylobacteriaceae</taxon>
        <taxon>Methylorubrum</taxon>
    </lineage>
</organism>
<evidence type="ECO:0000313" key="2">
    <source>
        <dbReference type="EMBL" id="BAU88907.1"/>
    </source>
</evidence>
<keyword evidence="1" id="KW-1133">Transmembrane helix</keyword>
<dbReference type="Proteomes" id="UP000218288">
    <property type="component" value="Chromosome"/>
</dbReference>
<feature type="transmembrane region" description="Helical" evidence="1">
    <location>
        <begin position="83"/>
        <end position="103"/>
    </location>
</feature>
<proteinExistence type="predicted"/>
<dbReference type="AlphaFoldDB" id="A0A169QHA5"/>
<reference evidence="2 3" key="1">
    <citation type="journal article" date="2016" name="Genome Announc.">
        <title>Complete Genome Sequence of Methylobacterium populi P-1M, Isolated from Pink-Pigmented Household Biofilm.</title>
        <authorList>
            <person name="Morohoshi T."/>
            <person name="Ikeda T."/>
        </authorList>
    </citation>
    <scope>NUCLEOTIDE SEQUENCE [LARGE SCALE GENOMIC DNA]</scope>
    <source>
        <strain evidence="2 3">P-1M</strain>
    </source>
</reference>
<gene>
    <name evidence="2" type="ORF">MPPM_0302</name>
</gene>
<accession>A0A169QHA5</accession>
<sequence length="257" mass="27649">MTVRPITEDDIQAFIDDRLEAARRAEVEVYLASHPDLGRRVERMRGLGDALRDVFAPVTAEPVPAQLNLAHLVAARRRPRLPAWQAAAAAVLLALGGLGGWGLRGTLSAPMTGVDALAQEASANYAVYAPDRLRPVELAASDGDELARWFSTRLDRRVGVPDLSASGYRLMGGRLVATQHGPAGLLMYDDPRGTRLVMLMRPMAQPGDAPMREHRTGAATGYAWAQDGLGYSLVGASDPAILHPLANEIRRTTATNT</sequence>
<dbReference type="EMBL" id="AP014809">
    <property type="protein sequence ID" value="BAU88907.1"/>
    <property type="molecule type" value="Genomic_DNA"/>
</dbReference>
<keyword evidence="1" id="KW-0472">Membrane</keyword>